<gene>
    <name evidence="1" type="ORF">L596_011657</name>
</gene>
<name>A0A4U5NV16_STECR</name>
<evidence type="ECO:0000313" key="1">
    <source>
        <dbReference type="EMBL" id="TKR87222.1"/>
    </source>
</evidence>
<comment type="caution">
    <text evidence="1">The sequence shown here is derived from an EMBL/GenBank/DDBJ whole genome shotgun (WGS) entry which is preliminary data.</text>
</comment>
<organism evidence="1 2">
    <name type="scientific">Steinernema carpocapsae</name>
    <name type="common">Entomopathogenic nematode</name>
    <dbReference type="NCBI Taxonomy" id="34508"/>
    <lineage>
        <taxon>Eukaryota</taxon>
        <taxon>Metazoa</taxon>
        <taxon>Ecdysozoa</taxon>
        <taxon>Nematoda</taxon>
        <taxon>Chromadorea</taxon>
        <taxon>Rhabditida</taxon>
        <taxon>Tylenchina</taxon>
        <taxon>Panagrolaimomorpha</taxon>
        <taxon>Strongyloidoidea</taxon>
        <taxon>Steinernematidae</taxon>
        <taxon>Steinernema</taxon>
    </lineage>
</organism>
<proteinExistence type="predicted"/>
<dbReference type="EMBL" id="AZBU02000003">
    <property type="protein sequence ID" value="TKR87222.1"/>
    <property type="molecule type" value="Genomic_DNA"/>
</dbReference>
<sequence>MLISLCLLLLLSWTLFQLLHLNRNVFLPYLKFVIFRIASLLTTPNFTSSVKSEFQLIRKLMISAHMKQL</sequence>
<evidence type="ECO:0000313" key="2">
    <source>
        <dbReference type="Proteomes" id="UP000298663"/>
    </source>
</evidence>
<dbReference type="AlphaFoldDB" id="A0A4U5NV16"/>
<dbReference type="Proteomes" id="UP000298663">
    <property type="component" value="Unassembled WGS sequence"/>
</dbReference>
<reference evidence="1 2" key="1">
    <citation type="journal article" date="2015" name="Genome Biol.">
        <title>Comparative genomics of Steinernema reveals deeply conserved gene regulatory networks.</title>
        <authorList>
            <person name="Dillman A.R."/>
            <person name="Macchietto M."/>
            <person name="Porter C.F."/>
            <person name="Rogers A."/>
            <person name="Williams B."/>
            <person name="Antoshechkin I."/>
            <person name="Lee M.M."/>
            <person name="Goodwin Z."/>
            <person name="Lu X."/>
            <person name="Lewis E.E."/>
            <person name="Goodrich-Blair H."/>
            <person name="Stock S.P."/>
            <person name="Adams B.J."/>
            <person name="Sternberg P.W."/>
            <person name="Mortazavi A."/>
        </authorList>
    </citation>
    <scope>NUCLEOTIDE SEQUENCE [LARGE SCALE GENOMIC DNA]</scope>
    <source>
        <strain evidence="1 2">ALL</strain>
    </source>
</reference>
<protein>
    <submittedName>
        <fullName evidence="1">Uncharacterized protein</fullName>
    </submittedName>
</protein>
<reference evidence="1 2" key="2">
    <citation type="journal article" date="2019" name="G3 (Bethesda)">
        <title>Hybrid Assembly of the Genome of the Entomopathogenic Nematode Steinernema carpocapsae Identifies the X-Chromosome.</title>
        <authorList>
            <person name="Serra L."/>
            <person name="Macchietto M."/>
            <person name="Macias-Munoz A."/>
            <person name="McGill C.J."/>
            <person name="Rodriguez I.M."/>
            <person name="Rodriguez B."/>
            <person name="Murad R."/>
            <person name="Mortazavi A."/>
        </authorList>
    </citation>
    <scope>NUCLEOTIDE SEQUENCE [LARGE SCALE GENOMIC DNA]</scope>
    <source>
        <strain evidence="1 2">ALL</strain>
    </source>
</reference>
<keyword evidence="2" id="KW-1185">Reference proteome</keyword>
<accession>A0A4U5NV16</accession>